<dbReference type="EC" id="1.1.1.42" evidence="10"/>
<evidence type="ECO:0000256" key="9">
    <source>
        <dbReference type="ARBA" id="ARBA00046318"/>
    </source>
</evidence>
<keyword evidence="13" id="KW-1185">Reference proteome</keyword>
<sequence length="739" mass="78952">MTDSTIIYTHTDEAPALATYSFLPVIQAYASTAGVNVETRDISLAGRIIAVFPEYLEESQRIADALAELGELAKTPEANIIKLPNISASIPQLKAAVAELQAQGYALPDYPDDPKTDEERDIRARYDKVKGSAVNPVLREGNSDRRAPGSVKNYAKTHPHRMGAWTPESKTNVATMGENDFRSTEKSAVIAEAGTLRIEHVAADGAVTVLRESVPVLAGEVVDASVMHVDALRTFLNDQIERAKAEDVLFSVHLKATMMKVSDPIVFGHVVRAFLPKTFARYGETLAAAGLSPNDGLGAILNGLGSLPDGDAIKASIDAEIAEGPALAMVDSDKGITNLHVPSDVIVDASMPAMIRTSGHMWGPDGNEADTLAVLPDSSYAGVYQAVVDDCRAHGAFDPATMGSVPNVGLMAQKAEEYGSHDKTFEIAAAGTVRVVDAAGNTVLEQEVAAGDIFRACQTKDLPIQDWVKLAVTRARATGAPAVFWLDETRAHDAQLIAKVKTYLADHDTEGLTIEILSPVEATKFSLERIRRGEDTISVTGNVLRDYLTDLFPILELGTSAKMLSVVPLMNGGGLFETGAGGSAPKHVQQLVKENYLRWDSLGEFFALAASFEHLAATTGNARAQVLADTLDRATGTFLNEDKSPSRKLGGIDNRGSHFYLALYWAQELSRQIDDPKLAAAFEPLAKTLAEREEAIVAELIAVQGSPADIGGYYQPDPAKAAAIMRPSATLNEALGLLG</sequence>
<dbReference type="GO" id="GO:0004450">
    <property type="term" value="F:isocitrate dehydrogenase (NADP+) activity"/>
    <property type="evidence" value="ECO:0007669"/>
    <property type="project" value="UniProtKB-EC"/>
</dbReference>
<dbReference type="EMBL" id="CP102514">
    <property type="protein sequence ID" value="UUY50915.1"/>
    <property type="molecule type" value="Genomic_DNA"/>
</dbReference>
<dbReference type="InterPro" id="IPR004436">
    <property type="entry name" value="Isocitrate_DH_NADP_mono"/>
</dbReference>
<evidence type="ECO:0000256" key="3">
    <source>
        <dbReference type="ARBA" id="ARBA00022532"/>
    </source>
</evidence>
<dbReference type="Pfam" id="PF03971">
    <property type="entry name" value="IDH"/>
    <property type="match status" value="1"/>
</dbReference>
<accession>A0ABY5Q5L9</accession>
<evidence type="ECO:0000313" key="13">
    <source>
        <dbReference type="Proteomes" id="UP001057738"/>
    </source>
</evidence>
<evidence type="ECO:0000256" key="5">
    <source>
        <dbReference type="ARBA" id="ARBA00022842"/>
    </source>
</evidence>
<evidence type="ECO:0000256" key="7">
    <source>
        <dbReference type="ARBA" id="ARBA00023002"/>
    </source>
</evidence>
<gene>
    <name evidence="12" type="ORF">NRK68_29000</name>
</gene>
<dbReference type="NCBIfam" id="TIGR00178">
    <property type="entry name" value="monomer_idh"/>
    <property type="match status" value="1"/>
</dbReference>
<comment type="similarity">
    <text evidence="9 10">Belongs to the monomeric-type IDH family.</text>
</comment>
<evidence type="ECO:0000256" key="1">
    <source>
        <dbReference type="ARBA" id="ARBA00001946"/>
    </source>
</evidence>
<evidence type="ECO:0000313" key="12">
    <source>
        <dbReference type="EMBL" id="UUY50915.1"/>
    </source>
</evidence>
<name>A0ABY5Q5L9_9ACTN</name>
<evidence type="ECO:0000256" key="10">
    <source>
        <dbReference type="PIRNR" id="PIRNR009407"/>
    </source>
</evidence>
<protein>
    <recommendedName>
        <fullName evidence="10">Isocitrate dehydrogenase [NADP]</fullName>
        <ecNumber evidence="10">1.1.1.42</ecNumber>
    </recommendedName>
    <alternativeName>
        <fullName evidence="10">Oxalosuccinate decarboxylase</fullName>
    </alternativeName>
</protein>
<keyword evidence="5" id="KW-0460">Magnesium</keyword>
<comment type="catalytic activity">
    <reaction evidence="8 10">
        <text>D-threo-isocitrate + NADP(+) = 2-oxoglutarate + CO2 + NADPH</text>
        <dbReference type="Rhea" id="RHEA:19629"/>
        <dbReference type="ChEBI" id="CHEBI:15562"/>
        <dbReference type="ChEBI" id="CHEBI:16526"/>
        <dbReference type="ChEBI" id="CHEBI:16810"/>
        <dbReference type="ChEBI" id="CHEBI:57783"/>
        <dbReference type="ChEBI" id="CHEBI:58349"/>
        <dbReference type="EC" id="1.1.1.42"/>
    </reaction>
</comment>
<organism evidence="12 13">
    <name type="scientific">Streptomyces yangpuensis</name>
    <dbReference type="NCBI Taxonomy" id="1648182"/>
    <lineage>
        <taxon>Bacteria</taxon>
        <taxon>Bacillati</taxon>
        <taxon>Actinomycetota</taxon>
        <taxon>Actinomycetes</taxon>
        <taxon>Kitasatosporales</taxon>
        <taxon>Streptomycetaceae</taxon>
        <taxon>Streptomyces</taxon>
    </lineage>
</organism>
<dbReference type="PANTHER" id="PTHR36999">
    <property type="entry name" value="ISOCITRATE DEHYDROGENASE [NADP]"/>
    <property type="match status" value="1"/>
</dbReference>
<dbReference type="SUPFAM" id="SSF53659">
    <property type="entry name" value="Isocitrate/Isopropylmalate dehydrogenase-like"/>
    <property type="match status" value="1"/>
</dbReference>
<keyword evidence="3 10" id="KW-0816">Tricarboxylic acid cycle</keyword>
<keyword evidence="7 10" id="KW-0560">Oxidoreductase</keyword>
<keyword evidence="6 10" id="KW-0521">NADP</keyword>
<evidence type="ECO:0000256" key="4">
    <source>
        <dbReference type="ARBA" id="ARBA00022723"/>
    </source>
</evidence>
<dbReference type="PANTHER" id="PTHR36999:SF1">
    <property type="entry name" value="ISOCITRATE DEHYDROGENASE (NADP(+))"/>
    <property type="match status" value="1"/>
</dbReference>
<evidence type="ECO:0000256" key="6">
    <source>
        <dbReference type="ARBA" id="ARBA00022857"/>
    </source>
</evidence>
<proteinExistence type="inferred from homology"/>
<dbReference type="PIRSF" id="PIRSF009407">
    <property type="entry name" value="IDH_monmr"/>
    <property type="match status" value="1"/>
</dbReference>
<dbReference type="GeneID" id="95577565"/>
<evidence type="ECO:0000256" key="11">
    <source>
        <dbReference type="SAM" id="MobiDB-lite"/>
    </source>
</evidence>
<keyword evidence="2 10" id="KW-0329">Glyoxylate bypass</keyword>
<evidence type="ECO:0000256" key="8">
    <source>
        <dbReference type="ARBA" id="ARBA00023554"/>
    </source>
</evidence>
<comment type="cofactor">
    <cofactor evidence="1">
        <name>Mg(2+)</name>
        <dbReference type="ChEBI" id="CHEBI:18420"/>
    </cofactor>
</comment>
<evidence type="ECO:0000256" key="2">
    <source>
        <dbReference type="ARBA" id="ARBA00022435"/>
    </source>
</evidence>
<feature type="region of interest" description="Disordered" evidence="11">
    <location>
        <begin position="138"/>
        <end position="166"/>
    </location>
</feature>
<keyword evidence="4" id="KW-0479">Metal-binding</keyword>
<reference evidence="12" key="1">
    <citation type="submission" date="2022-08" db="EMBL/GenBank/DDBJ databases">
        <authorList>
            <person name="Tian L."/>
        </authorList>
    </citation>
    <scope>NUCLEOTIDE SEQUENCE</scope>
    <source>
        <strain evidence="12">CM253</strain>
    </source>
</reference>
<dbReference type="Proteomes" id="UP001057738">
    <property type="component" value="Chromosome"/>
</dbReference>
<dbReference type="RefSeq" id="WP_183063977.1">
    <property type="nucleotide sequence ID" value="NZ_CP102514.1"/>
</dbReference>